<evidence type="ECO:0000256" key="7">
    <source>
        <dbReference type="ARBA" id="ARBA00042582"/>
    </source>
</evidence>
<evidence type="ECO:0000256" key="5">
    <source>
        <dbReference type="ARBA" id="ARBA00023274"/>
    </source>
</evidence>
<dbReference type="AlphaFoldDB" id="A0A076E986"/>
<dbReference type="GO" id="GO:0032543">
    <property type="term" value="P:mitochondrial translation"/>
    <property type="evidence" value="ECO:0007669"/>
    <property type="project" value="TreeGrafter"/>
</dbReference>
<dbReference type="EMBL" id="KJ742377">
    <property type="protein sequence ID" value="AII02102.1"/>
    <property type="molecule type" value="Genomic_DNA"/>
</dbReference>
<dbReference type="InterPro" id="IPR020798">
    <property type="entry name" value="Ribosomal_uL16_CS"/>
</dbReference>
<dbReference type="InterPro" id="IPR000114">
    <property type="entry name" value="Ribosomal_uL16_bact-type"/>
</dbReference>
<dbReference type="PRINTS" id="PR00060">
    <property type="entry name" value="RIBOSOMALL16"/>
</dbReference>
<dbReference type="EMBL" id="KM241869">
    <property type="protein sequence ID" value="AIM56885.1"/>
    <property type="molecule type" value="Genomic_DNA"/>
</dbReference>
<dbReference type="SUPFAM" id="SSF54686">
    <property type="entry name" value="Ribosomal protein L16p/L10e"/>
    <property type="match status" value="1"/>
</dbReference>
<reference evidence="10" key="1">
    <citation type="journal article" date="2014" name="Mitochondrial DNA">
        <title>Complete genome sequence of mitochondrial DNA (mtDNA) of Chlorella sorokiniana.</title>
        <authorList>
            <person name="Orsini M."/>
            <person name="Costelli C."/>
            <person name="Malavasi V."/>
            <person name="Cusano R."/>
            <person name="Concas A."/>
            <person name="Angius A."/>
            <person name="Cao G."/>
        </authorList>
    </citation>
    <scope>NUCLEOTIDE SEQUENCE</scope>
</reference>
<dbReference type="HAMAP" id="MF_01342">
    <property type="entry name" value="Ribosomal_uL16"/>
    <property type="match status" value="1"/>
</dbReference>
<evidence type="ECO:0000256" key="4">
    <source>
        <dbReference type="ARBA" id="ARBA00023128"/>
    </source>
</evidence>
<evidence type="ECO:0000313" key="10">
    <source>
        <dbReference type="EMBL" id="AIM56885.1"/>
    </source>
</evidence>
<geneLocation type="mitochondrion" evidence="9"/>
<dbReference type="PANTHER" id="PTHR12220:SF24">
    <property type="entry name" value="LARGE RIBOSOMAL SUBUNIT PROTEIN UL16M"/>
    <property type="match status" value="1"/>
</dbReference>
<dbReference type="GO" id="GO:0005762">
    <property type="term" value="C:mitochondrial large ribosomal subunit"/>
    <property type="evidence" value="ECO:0007669"/>
    <property type="project" value="TreeGrafter"/>
</dbReference>
<dbReference type="FunFam" id="3.90.1170.10:FF:000001">
    <property type="entry name" value="50S ribosomal protein L16"/>
    <property type="match status" value="1"/>
</dbReference>
<keyword evidence="3 8" id="KW-0689">Ribosomal protein</keyword>
<dbReference type="InterPro" id="IPR047873">
    <property type="entry name" value="Ribosomal_uL16"/>
</dbReference>
<dbReference type="GeneID" id="20004132"/>
<organism evidence="9">
    <name type="scientific">Chlorella sorokiniana</name>
    <name type="common">Freshwater green alga</name>
    <dbReference type="NCBI Taxonomy" id="3076"/>
    <lineage>
        <taxon>Eukaryota</taxon>
        <taxon>Viridiplantae</taxon>
        <taxon>Chlorophyta</taxon>
        <taxon>core chlorophytes</taxon>
        <taxon>Trebouxiophyceae</taxon>
        <taxon>Chlorellales</taxon>
        <taxon>Chlorellaceae</taxon>
        <taxon>Chlorella clade</taxon>
        <taxon>Chlorella</taxon>
    </lineage>
</organism>
<keyword evidence="5 8" id="KW-0687">Ribonucleoprotein</keyword>
<dbReference type="Gene3D" id="3.90.1170.10">
    <property type="entry name" value="Ribosomal protein L10e/L16"/>
    <property type="match status" value="1"/>
</dbReference>
<keyword evidence="4 9" id="KW-0496">Mitochondrion</keyword>
<comment type="similarity">
    <text evidence="2 8">Belongs to the universal ribosomal protein uL16 family.</text>
</comment>
<evidence type="ECO:0000256" key="1">
    <source>
        <dbReference type="ARBA" id="ARBA00004173"/>
    </source>
</evidence>
<name>A0A076E986_CHLSO</name>
<dbReference type="GO" id="GO:0019843">
    <property type="term" value="F:rRNA binding"/>
    <property type="evidence" value="ECO:0007669"/>
    <property type="project" value="InterPro"/>
</dbReference>
<reference evidence="9" key="2">
    <citation type="submission" date="2014-04" db="EMBL/GenBank/DDBJ databases">
        <title>Chlorella sorokiniana complete mitochondrial genome.</title>
        <authorList>
            <person name="Fan W."/>
            <person name="Mower J.P."/>
        </authorList>
    </citation>
    <scope>NUCLEOTIDE SEQUENCE</scope>
    <source>
        <strain evidence="9">1230</strain>
    </source>
</reference>
<dbReference type="GO" id="GO:0003735">
    <property type="term" value="F:structural constituent of ribosome"/>
    <property type="evidence" value="ECO:0007669"/>
    <property type="project" value="InterPro"/>
</dbReference>
<dbReference type="PANTHER" id="PTHR12220">
    <property type="entry name" value="50S/60S RIBOSOMAL PROTEIN L16"/>
    <property type="match status" value="1"/>
</dbReference>
<evidence type="ECO:0000256" key="3">
    <source>
        <dbReference type="ARBA" id="ARBA00022980"/>
    </source>
</evidence>
<evidence type="ECO:0000256" key="2">
    <source>
        <dbReference type="ARBA" id="ARBA00008931"/>
    </source>
</evidence>
<dbReference type="CDD" id="cd01433">
    <property type="entry name" value="Ribosomal_L16_L10e"/>
    <property type="match status" value="1"/>
</dbReference>
<dbReference type="Pfam" id="PF00252">
    <property type="entry name" value="Ribosomal_L16"/>
    <property type="match status" value="1"/>
</dbReference>
<evidence type="ECO:0000256" key="8">
    <source>
        <dbReference type="RuleBase" id="RU004413"/>
    </source>
</evidence>
<protein>
    <recommendedName>
        <fullName evidence="6">Large ribosomal subunit protein uL16m</fullName>
    </recommendedName>
    <alternativeName>
        <fullName evidence="7">60S ribosomal protein L16, mitochondrial</fullName>
    </alternativeName>
</protein>
<comment type="subcellular location">
    <subcellularLocation>
        <location evidence="1">Mitochondrion</location>
    </subcellularLocation>
</comment>
<dbReference type="InterPro" id="IPR036920">
    <property type="entry name" value="Ribosomal_uL16_sf"/>
</dbReference>
<dbReference type="NCBIfam" id="TIGR01164">
    <property type="entry name" value="rplP_bact"/>
    <property type="match status" value="1"/>
</dbReference>
<dbReference type="PROSITE" id="PS00701">
    <property type="entry name" value="RIBOSOMAL_L16_2"/>
    <property type="match status" value="1"/>
</dbReference>
<evidence type="ECO:0000256" key="6">
    <source>
        <dbReference type="ARBA" id="ARBA00035302"/>
    </source>
</evidence>
<sequence length="135" mass="15566">MLQPKRTKYRKFQKGRVKGILSNTVHLEFGQFGLKALEAGRIPAKTLEAVRRIMTRKFKRMGQIWIRVFPDISITSKPAEVRMGKGKGSPSFWVCRVKKGQILFEMDGISPQLAKQASHLAYYKLPLKTRFITRD</sequence>
<accession>A0A076E986</accession>
<dbReference type="PROSITE" id="PS00586">
    <property type="entry name" value="RIBOSOMAL_L16_1"/>
    <property type="match status" value="1"/>
</dbReference>
<dbReference type="RefSeq" id="YP_009049968.1">
    <property type="nucleotide sequence ID" value="NC_024626.1"/>
</dbReference>
<proteinExistence type="inferred from homology"/>
<evidence type="ECO:0000313" key="9">
    <source>
        <dbReference type="EMBL" id="AII02102.1"/>
    </source>
</evidence>
<dbReference type="InterPro" id="IPR016180">
    <property type="entry name" value="Ribosomal_uL16_dom"/>
</dbReference>
<gene>
    <name evidence="9" type="primary">rpl16</name>
    <name evidence="10" type="ORF">Csorokmtdna_037</name>
</gene>